<dbReference type="OrthoDB" id="120976at2759"/>
<dbReference type="PANTHER" id="PTHR24107">
    <property type="entry name" value="YNEIN REGULATORY COMPLEX SUBUNIT 5"/>
    <property type="match status" value="1"/>
</dbReference>
<dbReference type="Gene3D" id="3.80.10.10">
    <property type="entry name" value="Ribonuclease Inhibitor"/>
    <property type="match status" value="2"/>
</dbReference>
<dbReference type="GO" id="GO:0005856">
    <property type="term" value="C:cytoskeleton"/>
    <property type="evidence" value="ECO:0007669"/>
    <property type="project" value="UniProtKB-SubCell"/>
</dbReference>
<dbReference type="Pfam" id="PF12799">
    <property type="entry name" value="LRR_4"/>
    <property type="match status" value="1"/>
</dbReference>
<dbReference type="InterPro" id="IPR032675">
    <property type="entry name" value="LRR_dom_sf"/>
</dbReference>
<dbReference type="SMART" id="SM00367">
    <property type="entry name" value="LRR_CC"/>
    <property type="match status" value="5"/>
</dbReference>
<dbReference type="Proteomes" id="UP000001554">
    <property type="component" value="Unplaced"/>
</dbReference>
<accession>A0A9J7HSK3</accession>
<keyword evidence="7" id="KW-1185">Reference proteome</keyword>
<dbReference type="SMART" id="SM00365">
    <property type="entry name" value="LRR_SD22"/>
    <property type="match status" value="4"/>
</dbReference>
<organism evidence="7 8">
    <name type="scientific">Branchiostoma floridae</name>
    <name type="common">Florida lancelet</name>
    <name type="synonym">Amphioxus</name>
    <dbReference type="NCBI Taxonomy" id="7739"/>
    <lineage>
        <taxon>Eukaryota</taxon>
        <taxon>Metazoa</taxon>
        <taxon>Chordata</taxon>
        <taxon>Cephalochordata</taxon>
        <taxon>Leptocardii</taxon>
        <taxon>Amphioxiformes</taxon>
        <taxon>Branchiostomatidae</taxon>
        <taxon>Branchiostoma</taxon>
    </lineage>
</organism>
<comment type="subcellular location">
    <subcellularLocation>
        <location evidence="1">Cytoplasm</location>
        <location evidence="1">Cytoskeleton</location>
    </subcellularLocation>
</comment>
<dbReference type="InterPro" id="IPR052410">
    <property type="entry name" value="DRC5"/>
</dbReference>
<feature type="region of interest" description="Disordered" evidence="6">
    <location>
        <begin position="1"/>
        <end position="56"/>
    </location>
</feature>
<dbReference type="AlphaFoldDB" id="A0A9J7HSK3"/>
<feature type="compositionally biased region" description="Basic and acidic residues" evidence="6">
    <location>
        <begin position="22"/>
        <end position="34"/>
    </location>
</feature>
<dbReference type="KEGG" id="bfo:118408377"/>
<evidence type="ECO:0000313" key="8">
    <source>
        <dbReference type="RefSeq" id="XP_035665035.1"/>
    </source>
</evidence>
<evidence type="ECO:0000256" key="3">
    <source>
        <dbReference type="ARBA" id="ARBA00022614"/>
    </source>
</evidence>
<dbReference type="InterPro" id="IPR001611">
    <property type="entry name" value="Leu-rich_rpt"/>
</dbReference>
<dbReference type="SMART" id="SM00368">
    <property type="entry name" value="LRR_RI"/>
    <property type="match status" value="7"/>
</dbReference>
<dbReference type="GeneID" id="118408377"/>
<evidence type="ECO:0000256" key="5">
    <source>
        <dbReference type="ARBA" id="ARBA00023212"/>
    </source>
</evidence>
<evidence type="ECO:0000256" key="6">
    <source>
        <dbReference type="SAM" id="MobiDB-lite"/>
    </source>
</evidence>
<name>A0A9J7HSK3_BRAFL</name>
<dbReference type="InterPro" id="IPR006553">
    <property type="entry name" value="Leu-rich_rpt_Cys-con_subtyp"/>
</dbReference>
<reference evidence="8" key="1">
    <citation type="submission" date="2025-08" db="UniProtKB">
        <authorList>
            <consortium name="RefSeq"/>
        </authorList>
    </citation>
    <scope>IDENTIFICATION</scope>
    <source>
        <strain evidence="8">S238N-H82</strain>
        <tissue evidence="8">Testes</tissue>
    </source>
</reference>
<gene>
    <name evidence="8" type="primary">LOC118408377</name>
</gene>
<dbReference type="Pfam" id="PF13516">
    <property type="entry name" value="LRR_6"/>
    <property type="match status" value="7"/>
</dbReference>
<evidence type="ECO:0000313" key="7">
    <source>
        <dbReference type="Proteomes" id="UP000001554"/>
    </source>
</evidence>
<dbReference type="PANTHER" id="PTHR24107:SF2">
    <property type="entry name" value="NLR FAMILY CARD DOMAIN CONTAINING 3"/>
    <property type="match status" value="1"/>
</dbReference>
<sequence>MEGGPMSEEEESRSSNSGEDQPNERSPDDTDREASASGSGGRHSNMDGGAISQEDGTTSLDSAAHIDTVSHSVYPTGEDALAWNDCLQDFFKTDEDTTRVIQQSWPSNLLVKHLIRDSEAKDAFQFVHDSIRQYFMAVWVAHTVRTQTDCTELLRVCAEKSAHLPITCYSLAHLLGMADSPPTYLSQFTFQNIREIDLSHNAISDEAVSDLAEGLGSCQKLKRVDLSHNKLSDKGDFLPPLPNLEEIDLSHNVISDEAVSGIVKGVGSCQNLNHVNLEYNKISNKGALLLLLLLQDQCKQIQVEISGNNISDNLLISNRQNALQDFEGIDLSHNAISDEVVPALAEGLASCQNLKKVNLSYNKLSDRGDFLPPLPDLEEIDLSHNAVSDEAVSGLAKSLGSCQNLKKVNLSHNNLSDRGDFLPPLPNLEEIDLSHNAISDEAVPGLAEGLGSDAAVPSLAKGLGSCQNLKTVDLKYNKLSDVGELIEAFIKLPFLDNIHIANNAILDESLSNIAAWLKVRTDVERVYLYDNSFSAEGVRDFVRTIKGKAYSGYTLLYDGSLADEGKLEESDGEDIRKEEQQWDRLWMETAAWLKVRTTVEDVRLFYNRFSAEGVRDFVRTMKGKVYMDNRPLYDGRQVQNVEEEEQQWENLRSETALTVIRSEEHLTSEIHLE</sequence>
<dbReference type="SUPFAM" id="SSF52058">
    <property type="entry name" value="L domain-like"/>
    <property type="match status" value="1"/>
</dbReference>
<keyword evidence="2" id="KW-0963">Cytoplasm</keyword>
<dbReference type="RefSeq" id="XP_035665035.1">
    <property type="nucleotide sequence ID" value="XM_035809142.1"/>
</dbReference>
<dbReference type="InterPro" id="IPR025875">
    <property type="entry name" value="Leu-rich_rpt_4"/>
</dbReference>
<proteinExistence type="predicted"/>
<keyword evidence="3" id="KW-0433">Leucine-rich repeat</keyword>
<dbReference type="SUPFAM" id="SSF52047">
    <property type="entry name" value="RNI-like"/>
    <property type="match status" value="1"/>
</dbReference>
<keyword evidence="5" id="KW-0206">Cytoskeleton</keyword>
<evidence type="ECO:0000256" key="2">
    <source>
        <dbReference type="ARBA" id="ARBA00022490"/>
    </source>
</evidence>
<protein>
    <submittedName>
        <fullName evidence="8">Leucine-rich repeat protein soc-2 homolog</fullName>
    </submittedName>
</protein>
<keyword evidence="4" id="KW-0677">Repeat</keyword>
<evidence type="ECO:0000256" key="4">
    <source>
        <dbReference type="ARBA" id="ARBA00022737"/>
    </source>
</evidence>
<evidence type="ECO:0000256" key="1">
    <source>
        <dbReference type="ARBA" id="ARBA00004245"/>
    </source>
</evidence>
<dbReference type="PRINTS" id="PR00019">
    <property type="entry name" value="LEURICHRPT"/>
</dbReference>